<comment type="caution">
    <text evidence="3">The sequence shown here is derived from an EMBL/GenBank/DDBJ whole genome shotgun (WGS) entry which is preliminary data.</text>
</comment>
<feature type="region of interest" description="Disordered" evidence="2">
    <location>
        <begin position="1"/>
        <end position="33"/>
    </location>
</feature>
<keyword evidence="1" id="KW-0175">Coiled coil</keyword>
<name>A0AAV6UDC3_9ARAC</name>
<feature type="compositionally biased region" description="Basic and acidic residues" evidence="2">
    <location>
        <begin position="12"/>
        <end position="33"/>
    </location>
</feature>
<organism evidence="3 4">
    <name type="scientific">Oedothorax gibbosus</name>
    <dbReference type="NCBI Taxonomy" id="931172"/>
    <lineage>
        <taxon>Eukaryota</taxon>
        <taxon>Metazoa</taxon>
        <taxon>Ecdysozoa</taxon>
        <taxon>Arthropoda</taxon>
        <taxon>Chelicerata</taxon>
        <taxon>Arachnida</taxon>
        <taxon>Araneae</taxon>
        <taxon>Araneomorphae</taxon>
        <taxon>Entelegynae</taxon>
        <taxon>Araneoidea</taxon>
        <taxon>Linyphiidae</taxon>
        <taxon>Erigoninae</taxon>
        <taxon>Oedothorax</taxon>
    </lineage>
</organism>
<evidence type="ECO:0000313" key="3">
    <source>
        <dbReference type="EMBL" id="KAG8182385.1"/>
    </source>
</evidence>
<feature type="coiled-coil region" evidence="1">
    <location>
        <begin position="50"/>
        <end position="77"/>
    </location>
</feature>
<dbReference type="Proteomes" id="UP000827092">
    <property type="component" value="Unassembled WGS sequence"/>
</dbReference>
<evidence type="ECO:0000256" key="1">
    <source>
        <dbReference type="SAM" id="Coils"/>
    </source>
</evidence>
<keyword evidence="4" id="KW-1185">Reference proteome</keyword>
<accession>A0AAV6UDC3</accession>
<gene>
    <name evidence="3" type="ORF">JTE90_010748</name>
</gene>
<sequence>MSTRSQKPIVKKRQESVRSKAQDRSLRSKVESETAKDLTELEKEMFSIKITDLEEKLNRKNQLCSFLEDEKQFFEAEYESKKILKKESMSLLNKAYEDFHLELILLKSELSRIGTEKACQKKENVPLTKRVERLTNVEKKLKEKFEEAERNIEDISPLKSKLCKLQEQIDSKSDNFKSNISNLDIEFRSFVKRLQNKLNDIIERMIQDKSLKLQLLPVPYQALFESGMLGNVWFESVLETCEHLVQQNTKINEEMDQLMLEYKHVCEVSRNNFSAIVLANQAKMQFNEIDGKSYDNGGDLTIQKNEVLYNEKELHEQMKYLLELNNLSLHLEKHINYLQNKVGNLEKKLEEQEKIADTSDEDFQLQLIISQAKDILTHEL</sequence>
<reference evidence="3 4" key="1">
    <citation type="journal article" date="2022" name="Nat. Ecol. Evol.">
        <title>A masculinizing supergene underlies an exaggerated male reproductive morph in a spider.</title>
        <authorList>
            <person name="Hendrickx F."/>
            <person name="De Corte Z."/>
            <person name="Sonet G."/>
            <person name="Van Belleghem S.M."/>
            <person name="Kostlbacher S."/>
            <person name="Vangestel C."/>
        </authorList>
    </citation>
    <scope>NUCLEOTIDE SEQUENCE [LARGE SCALE GENOMIC DNA]</scope>
    <source>
        <strain evidence="3">W744_W776</strain>
    </source>
</reference>
<evidence type="ECO:0000313" key="4">
    <source>
        <dbReference type="Proteomes" id="UP000827092"/>
    </source>
</evidence>
<feature type="coiled-coil region" evidence="1">
    <location>
        <begin position="335"/>
        <end position="362"/>
    </location>
</feature>
<evidence type="ECO:0000256" key="2">
    <source>
        <dbReference type="SAM" id="MobiDB-lite"/>
    </source>
</evidence>
<dbReference type="AlphaFoldDB" id="A0AAV6UDC3"/>
<dbReference type="EMBL" id="JAFNEN010000464">
    <property type="protein sequence ID" value="KAG8182385.1"/>
    <property type="molecule type" value="Genomic_DNA"/>
</dbReference>
<protein>
    <submittedName>
        <fullName evidence="3">Uncharacterized protein</fullName>
    </submittedName>
</protein>
<proteinExistence type="predicted"/>